<sequence>MNSVNKLALLNSNSTGPDLGGGGGGGWGVGGGSWVPDPPPPLGHPMYLSEKRKNKVDILSSSPNSLSLFGLLKLFQIMNNIKSTTACPPRYKSIIIGHKSSHTLHYH</sequence>
<comment type="caution">
    <text evidence="2">The sequence shown here is derived from an EMBL/GenBank/DDBJ whole genome shotgun (WGS) entry which is preliminary data.</text>
</comment>
<feature type="compositionally biased region" description="Gly residues" evidence="1">
    <location>
        <begin position="18"/>
        <end position="33"/>
    </location>
</feature>
<evidence type="ECO:0000313" key="2">
    <source>
        <dbReference type="EMBL" id="KAK7108741.1"/>
    </source>
</evidence>
<reference evidence="2 3" key="1">
    <citation type="submission" date="2024-02" db="EMBL/GenBank/DDBJ databases">
        <title>Chromosome-scale genome assembly of the rough periwinkle Littorina saxatilis.</title>
        <authorList>
            <person name="De Jode A."/>
            <person name="Faria R."/>
            <person name="Formenti G."/>
            <person name="Sims Y."/>
            <person name="Smith T.P."/>
            <person name="Tracey A."/>
            <person name="Wood J.M.D."/>
            <person name="Zagrodzka Z.B."/>
            <person name="Johannesson K."/>
            <person name="Butlin R.K."/>
            <person name="Leder E.H."/>
        </authorList>
    </citation>
    <scope>NUCLEOTIDE SEQUENCE [LARGE SCALE GENOMIC DNA]</scope>
    <source>
        <strain evidence="2">Snail1</strain>
        <tissue evidence="2">Muscle</tissue>
    </source>
</reference>
<dbReference type="AlphaFoldDB" id="A0AAN9BP87"/>
<dbReference type="EMBL" id="JBAMIC010000004">
    <property type="protein sequence ID" value="KAK7108741.1"/>
    <property type="molecule type" value="Genomic_DNA"/>
</dbReference>
<dbReference type="Proteomes" id="UP001374579">
    <property type="component" value="Unassembled WGS sequence"/>
</dbReference>
<keyword evidence="3" id="KW-1185">Reference proteome</keyword>
<protein>
    <submittedName>
        <fullName evidence="2">Uncharacterized protein</fullName>
    </submittedName>
</protein>
<organism evidence="2 3">
    <name type="scientific">Littorina saxatilis</name>
    <dbReference type="NCBI Taxonomy" id="31220"/>
    <lineage>
        <taxon>Eukaryota</taxon>
        <taxon>Metazoa</taxon>
        <taxon>Spiralia</taxon>
        <taxon>Lophotrochozoa</taxon>
        <taxon>Mollusca</taxon>
        <taxon>Gastropoda</taxon>
        <taxon>Caenogastropoda</taxon>
        <taxon>Littorinimorpha</taxon>
        <taxon>Littorinoidea</taxon>
        <taxon>Littorinidae</taxon>
        <taxon>Littorina</taxon>
    </lineage>
</organism>
<accession>A0AAN9BP87</accession>
<name>A0AAN9BP87_9CAEN</name>
<gene>
    <name evidence="2" type="ORF">V1264_016418</name>
</gene>
<evidence type="ECO:0000256" key="1">
    <source>
        <dbReference type="SAM" id="MobiDB-lite"/>
    </source>
</evidence>
<evidence type="ECO:0000313" key="3">
    <source>
        <dbReference type="Proteomes" id="UP001374579"/>
    </source>
</evidence>
<proteinExistence type="predicted"/>
<feature type="region of interest" description="Disordered" evidence="1">
    <location>
        <begin position="12"/>
        <end position="45"/>
    </location>
</feature>